<protein>
    <recommendedName>
        <fullName evidence="2">DUF2577 domain-containing protein</fullName>
    </recommendedName>
</protein>
<name>A0A8S5NT56_9CAUD</name>
<dbReference type="Pfam" id="PF10844">
    <property type="entry name" value="DUF2577"/>
    <property type="match status" value="1"/>
</dbReference>
<organism evidence="1">
    <name type="scientific">Siphoviridae sp. ctybZ1</name>
    <dbReference type="NCBI Taxonomy" id="2825746"/>
    <lineage>
        <taxon>Viruses</taxon>
        <taxon>Duplodnaviria</taxon>
        <taxon>Heunggongvirae</taxon>
        <taxon>Uroviricota</taxon>
        <taxon>Caudoviricetes</taxon>
    </lineage>
</organism>
<sequence>MDSEYMKMVNTIKEIASTVIQNGEPMEVIVGEVVSTSPLAIKIDPNLTIPEGNIILTKNTCEWTVEMSVDHVTENRAGGGGLAEYASHNHDYTGRKKFLVHNQLVVGDKVIMLKETGGQRYIALDRWYNPNRGCTTK</sequence>
<evidence type="ECO:0008006" key="2">
    <source>
        <dbReference type="Google" id="ProtNLM"/>
    </source>
</evidence>
<dbReference type="InterPro" id="IPR022555">
    <property type="entry name" value="DUF2577"/>
</dbReference>
<dbReference type="EMBL" id="BK015250">
    <property type="protein sequence ID" value="DAD97918.1"/>
    <property type="molecule type" value="Genomic_DNA"/>
</dbReference>
<accession>A0A8S5NT56</accession>
<reference evidence="1" key="1">
    <citation type="journal article" date="2021" name="Proc. Natl. Acad. Sci. U.S.A.">
        <title>A Catalog of Tens of Thousands of Viruses from Human Metagenomes Reveals Hidden Associations with Chronic Diseases.</title>
        <authorList>
            <person name="Tisza M.J."/>
            <person name="Buck C.B."/>
        </authorList>
    </citation>
    <scope>NUCLEOTIDE SEQUENCE</scope>
    <source>
        <strain evidence="1">CtybZ1</strain>
    </source>
</reference>
<evidence type="ECO:0000313" key="1">
    <source>
        <dbReference type="EMBL" id="DAD97918.1"/>
    </source>
</evidence>
<proteinExistence type="predicted"/>